<feature type="region of interest" description="Disordered" evidence="1">
    <location>
        <begin position="1"/>
        <end position="52"/>
    </location>
</feature>
<dbReference type="EMBL" id="HG792015">
    <property type="protein sequence ID" value="CDM29162.1"/>
    <property type="molecule type" value="Genomic_DNA"/>
</dbReference>
<accession>W6QHS9</accession>
<sequence length="177" mass="19486">MPQRGRESSVSHKRPLVPPSTIPLASHWKQHSTQPSSGHVTLPSEEDSEGILTSDCAKVNHVFGGVKDGLSETRRGLVPEEEDSDGRQGEDIEQSPTGVMTKFYEMGGGGYRKGGAEDTGQGSKEDTILRAYYMHGFSESLGGHRRHQNPNLWNFSIRDSTLVTCSMKRTLRAFLKA</sequence>
<proteinExistence type="predicted"/>
<gene>
    <name evidence="2" type="ORF">PROQFM164_S01g002974</name>
</gene>
<reference evidence="2" key="1">
    <citation type="journal article" date="2014" name="Nat. Commun.">
        <title>Multiple recent horizontal transfers of a large genomic region in cheese making fungi.</title>
        <authorList>
            <person name="Cheeseman K."/>
            <person name="Ropars J."/>
            <person name="Renault P."/>
            <person name="Dupont J."/>
            <person name="Gouzy J."/>
            <person name="Branca A."/>
            <person name="Abraham A.L."/>
            <person name="Ceppi M."/>
            <person name="Conseiller E."/>
            <person name="Debuchy R."/>
            <person name="Malagnac F."/>
            <person name="Goarin A."/>
            <person name="Silar P."/>
            <person name="Lacoste S."/>
            <person name="Sallet E."/>
            <person name="Bensimon A."/>
            <person name="Giraud T."/>
            <person name="Brygoo Y."/>
        </authorList>
    </citation>
    <scope>NUCLEOTIDE SEQUENCE [LARGE SCALE GENOMIC DNA]</scope>
    <source>
        <strain evidence="2">FM164</strain>
    </source>
</reference>
<evidence type="ECO:0000256" key="1">
    <source>
        <dbReference type="SAM" id="MobiDB-lite"/>
    </source>
</evidence>
<keyword evidence="3" id="KW-1185">Reference proteome</keyword>
<protein>
    <submittedName>
        <fullName evidence="2">Genomic scaffold, ProqFM164S01</fullName>
    </submittedName>
</protein>
<evidence type="ECO:0000313" key="2">
    <source>
        <dbReference type="EMBL" id="CDM29162.1"/>
    </source>
</evidence>
<dbReference type="OrthoDB" id="10357146at2759"/>
<name>W6QHS9_PENRF</name>
<dbReference type="Proteomes" id="UP000030686">
    <property type="component" value="Unassembled WGS sequence"/>
</dbReference>
<organism evidence="2 3">
    <name type="scientific">Penicillium roqueforti (strain FM164)</name>
    <dbReference type="NCBI Taxonomy" id="1365484"/>
    <lineage>
        <taxon>Eukaryota</taxon>
        <taxon>Fungi</taxon>
        <taxon>Dikarya</taxon>
        <taxon>Ascomycota</taxon>
        <taxon>Pezizomycotina</taxon>
        <taxon>Eurotiomycetes</taxon>
        <taxon>Eurotiomycetidae</taxon>
        <taxon>Eurotiales</taxon>
        <taxon>Aspergillaceae</taxon>
        <taxon>Penicillium</taxon>
    </lineage>
</organism>
<dbReference type="AlphaFoldDB" id="W6QHS9"/>
<feature type="compositionally biased region" description="Basic and acidic residues" evidence="1">
    <location>
        <begin position="69"/>
        <end position="78"/>
    </location>
</feature>
<feature type="compositionally biased region" description="Basic and acidic residues" evidence="1">
    <location>
        <begin position="1"/>
        <end position="10"/>
    </location>
</feature>
<feature type="region of interest" description="Disordered" evidence="1">
    <location>
        <begin position="69"/>
        <end position="96"/>
    </location>
</feature>
<evidence type="ECO:0000313" key="3">
    <source>
        <dbReference type="Proteomes" id="UP000030686"/>
    </source>
</evidence>